<dbReference type="AlphaFoldDB" id="A0A1H5U909"/>
<evidence type="ECO:0000313" key="2">
    <source>
        <dbReference type="EMBL" id="QCC47107.1"/>
    </source>
</evidence>
<reference evidence="2 5" key="2">
    <citation type="journal article" date="2019" name="Nat. Commun.">
        <title>A new type of DNA phosphorothioation-based antiviral system in archaea.</title>
        <authorList>
            <person name="Xiong L."/>
            <person name="Liu S."/>
            <person name="Chen S."/>
            <person name="Xiao Y."/>
            <person name="Zhu B."/>
            <person name="Gao Y."/>
            <person name="Zhang Y."/>
            <person name="Chen B."/>
            <person name="Luo J."/>
            <person name="Deng Z."/>
            <person name="Chen X."/>
            <person name="Wang L."/>
            <person name="Chen S."/>
        </authorList>
    </citation>
    <scope>NUCLEOTIDE SEQUENCE [LARGE SCALE GENOMIC DNA]</scope>
    <source>
        <strain evidence="2 5">CGMCC 1.10331</strain>
    </source>
</reference>
<feature type="region of interest" description="Disordered" evidence="1">
    <location>
        <begin position="64"/>
        <end position="93"/>
    </location>
</feature>
<proteinExistence type="predicted"/>
<name>A0A1H5U909_9EURY</name>
<evidence type="ECO:0000313" key="5">
    <source>
        <dbReference type="Proteomes" id="UP000296733"/>
    </source>
</evidence>
<dbReference type="Proteomes" id="UP000296733">
    <property type="component" value="Chromosome"/>
</dbReference>
<gene>
    <name evidence="2" type="ORF">DV707_05160</name>
    <name evidence="3" type="ORF">SAMN04488133_0519</name>
</gene>
<dbReference type="RefSeq" id="WP_103990290.1">
    <property type="nucleotide sequence ID" value="NZ_CP031311.1"/>
</dbReference>
<reference evidence="3 4" key="1">
    <citation type="submission" date="2016-10" db="EMBL/GenBank/DDBJ databases">
        <authorList>
            <person name="de Groot N.N."/>
        </authorList>
    </citation>
    <scope>NUCLEOTIDE SEQUENCE [LARGE SCALE GENOMIC DNA]</scope>
    <source>
        <strain evidence="3 4">CGMCC 1.10331</strain>
    </source>
</reference>
<evidence type="ECO:0000256" key="1">
    <source>
        <dbReference type="SAM" id="MobiDB-lite"/>
    </source>
</evidence>
<organism evidence="3 4">
    <name type="scientific">Halobellus limi</name>
    <dbReference type="NCBI Taxonomy" id="699433"/>
    <lineage>
        <taxon>Archaea</taxon>
        <taxon>Methanobacteriati</taxon>
        <taxon>Methanobacteriota</taxon>
        <taxon>Stenosarchaea group</taxon>
        <taxon>Halobacteria</taxon>
        <taxon>Halobacteriales</taxon>
        <taxon>Haloferacaceae</taxon>
        <taxon>Halobellus</taxon>
    </lineage>
</organism>
<protein>
    <submittedName>
        <fullName evidence="3">Uncharacterized protein</fullName>
    </submittedName>
</protein>
<dbReference type="KEGG" id="hlm:DV707_05160"/>
<dbReference type="GeneID" id="39857453"/>
<dbReference type="EMBL" id="FNVN01000001">
    <property type="protein sequence ID" value="SEF71510.1"/>
    <property type="molecule type" value="Genomic_DNA"/>
</dbReference>
<sequence length="93" mass="10046">MRPSDAARQLQYAVASQTDTYDYEISYWEAHAYEDVFADVSERGSLSDVMDVVDELGARFVDGTRPSPAEAREIADGVLTAGGRPLTDGGDGN</sequence>
<evidence type="ECO:0000313" key="4">
    <source>
        <dbReference type="Proteomes" id="UP000236740"/>
    </source>
</evidence>
<dbReference type="Proteomes" id="UP000236740">
    <property type="component" value="Unassembled WGS sequence"/>
</dbReference>
<dbReference type="EMBL" id="CP031311">
    <property type="protein sequence ID" value="QCC47107.1"/>
    <property type="molecule type" value="Genomic_DNA"/>
</dbReference>
<dbReference type="OrthoDB" id="297490at2157"/>
<keyword evidence="4" id="KW-1185">Reference proteome</keyword>
<evidence type="ECO:0000313" key="3">
    <source>
        <dbReference type="EMBL" id="SEF71510.1"/>
    </source>
</evidence>
<accession>A0A1H5U909</accession>